<reference evidence="8 9" key="1">
    <citation type="submission" date="2020-02" db="EMBL/GenBank/DDBJ databases">
        <title>Whole-genome analyses of novel actinobacteria.</title>
        <authorList>
            <person name="Sahin N."/>
        </authorList>
    </citation>
    <scope>NUCLEOTIDE SEQUENCE [LARGE SCALE GENOMIC DNA]</scope>
    <source>
        <strain evidence="8 9">A7024</strain>
    </source>
</reference>
<dbReference type="AlphaFoldDB" id="A0A6G4U2K0"/>
<evidence type="ECO:0000256" key="3">
    <source>
        <dbReference type="ARBA" id="ARBA00022777"/>
    </source>
</evidence>
<dbReference type="Gene3D" id="1.10.510.10">
    <property type="entry name" value="Transferase(Phosphotransferase) domain 1"/>
    <property type="match status" value="1"/>
</dbReference>
<sequence>VKVVHPHFAADEQFRARFRREVEAARRVGGAWTAPVLDAGPDDEVPWVATGYVAGPALSQVVAEYGALPAASVRALGAGLAEALEAVHGLGLVHRDVKPSNVLLTLDGPRLIDFGIARATDGTASLTATGVSVGSPGYMAPEQILGRGAAAASDVFSLGAVLVFAATGRAPFPGESAHALLYQVVNEDPYLYDLDETDGELRELAERCLAKDADDRPQPRELARRLAPDGNAAGLVREGWLPQPLVEQISRAAVQLLDLEAAQEAVSGLVEVPEAEHPEEPVVPPPGFGPQAPTPAQPKDATATGREVRAAWRSRRLGCSVVLSVAATLAIAMLGLYLGGVLPGDGGGGADHAGKQPPATSAPGDSTATGGGGTTGGDTGGGSADPSPSATTRPDDGGRGEVPQTFAGIWRGDIQQRDGTPNGQVTVEVQEGAEGEYVAELTYDNYGMKCYSRGKLDEAAARELSLTETTDPAKQSDPVCTGAEATVTLTAKGGDVLEYRSDDKGGGNPRATLQRAD</sequence>
<dbReference type="InterPro" id="IPR008271">
    <property type="entry name" value="Ser/Thr_kinase_AS"/>
</dbReference>
<protein>
    <submittedName>
        <fullName evidence="8">Serine/threonine protein kinase</fullName>
    </submittedName>
</protein>
<dbReference type="SUPFAM" id="SSF56112">
    <property type="entry name" value="Protein kinase-like (PK-like)"/>
    <property type="match status" value="1"/>
</dbReference>
<evidence type="ECO:0000256" key="5">
    <source>
        <dbReference type="SAM" id="MobiDB-lite"/>
    </source>
</evidence>
<evidence type="ECO:0000313" key="9">
    <source>
        <dbReference type="Proteomes" id="UP000481583"/>
    </source>
</evidence>
<evidence type="ECO:0000256" key="2">
    <source>
        <dbReference type="ARBA" id="ARBA00022741"/>
    </source>
</evidence>
<feature type="non-terminal residue" evidence="8">
    <location>
        <position position="1"/>
    </location>
</feature>
<evidence type="ECO:0000256" key="6">
    <source>
        <dbReference type="SAM" id="Phobius"/>
    </source>
</evidence>
<keyword evidence="8" id="KW-0723">Serine/threonine-protein kinase</keyword>
<dbReference type="PROSITE" id="PS50011">
    <property type="entry name" value="PROTEIN_KINASE_DOM"/>
    <property type="match status" value="1"/>
</dbReference>
<dbReference type="GO" id="GO:0004674">
    <property type="term" value="F:protein serine/threonine kinase activity"/>
    <property type="evidence" value="ECO:0007669"/>
    <property type="project" value="UniProtKB-KW"/>
</dbReference>
<evidence type="ECO:0000256" key="4">
    <source>
        <dbReference type="ARBA" id="ARBA00022840"/>
    </source>
</evidence>
<keyword evidence="6" id="KW-1133">Transmembrane helix</keyword>
<dbReference type="InterPro" id="IPR000719">
    <property type="entry name" value="Prot_kinase_dom"/>
</dbReference>
<dbReference type="PROSITE" id="PS00108">
    <property type="entry name" value="PROTEIN_KINASE_ST"/>
    <property type="match status" value="1"/>
</dbReference>
<evidence type="ECO:0000256" key="1">
    <source>
        <dbReference type="ARBA" id="ARBA00022679"/>
    </source>
</evidence>
<dbReference type="PANTHER" id="PTHR43289">
    <property type="entry name" value="MITOGEN-ACTIVATED PROTEIN KINASE KINASE KINASE 20-RELATED"/>
    <property type="match status" value="1"/>
</dbReference>
<dbReference type="Pfam" id="PF00069">
    <property type="entry name" value="Pkinase"/>
    <property type="match status" value="1"/>
</dbReference>
<dbReference type="Gene3D" id="3.30.200.20">
    <property type="entry name" value="Phosphorylase Kinase, domain 1"/>
    <property type="match status" value="1"/>
</dbReference>
<keyword evidence="9" id="KW-1185">Reference proteome</keyword>
<dbReference type="RefSeq" id="WP_165238836.1">
    <property type="nucleotide sequence ID" value="NZ_JAAKZV010000077.1"/>
</dbReference>
<feature type="domain" description="Protein kinase" evidence="7">
    <location>
        <begin position="1"/>
        <end position="241"/>
    </location>
</feature>
<feature type="region of interest" description="Disordered" evidence="5">
    <location>
        <begin position="497"/>
        <end position="517"/>
    </location>
</feature>
<dbReference type="Proteomes" id="UP000481583">
    <property type="component" value="Unassembled WGS sequence"/>
</dbReference>
<organism evidence="8 9">
    <name type="scientific">Streptomyces coryli</name>
    <dbReference type="NCBI Taxonomy" id="1128680"/>
    <lineage>
        <taxon>Bacteria</taxon>
        <taxon>Bacillati</taxon>
        <taxon>Actinomycetota</taxon>
        <taxon>Actinomycetes</taxon>
        <taxon>Kitasatosporales</taxon>
        <taxon>Streptomycetaceae</taxon>
        <taxon>Streptomyces</taxon>
    </lineage>
</organism>
<keyword evidence="3 8" id="KW-0418">Kinase</keyword>
<dbReference type="GO" id="GO:0005524">
    <property type="term" value="F:ATP binding"/>
    <property type="evidence" value="ECO:0007669"/>
    <property type="project" value="UniProtKB-KW"/>
</dbReference>
<keyword evidence="6" id="KW-0812">Transmembrane</keyword>
<dbReference type="SMART" id="SM00220">
    <property type="entry name" value="S_TKc"/>
    <property type="match status" value="1"/>
</dbReference>
<feature type="transmembrane region" description="Helical" evidence="6">
    <location>
        <begin position="317"/>
        <end position="338"/>
    </location>
</feature>
<feature type="region of interest" description="Disordered" evidence="5">
    <location>
        <begin position="348"/>
        <end position="404"/>
    </location>
</feature>
<evidence type="ECO:0000313" key="8">
    <source>
        <dbReference type="EMBL" id="NGN65936.1"/>
    </source>
</evidence>
<keyword evidence="1" id="KW-0808">Transferase</keyword>
<comment type="caution">
    <text evidence="8">The sequence shown here is derived from an EMBL/GenBank/DDBJ whole genome shotgun (WGS) entry which is preliminary data.</text>
</comment>
<feature type="region of interest" description="Disordered" evidence="5">
    <location>
        <begin position="274"/>
        <end position="307"/>
    </location>
</feature>
<accession>A0A6G4U2K0</accession>
<gene>
    <name evidence="8" type="ORF">G5C51_18800</name>
</gene>
<dbReference type="EMBL" id="JAAKZV010000077">
    <property type="protein sequence ID" value="NGN65936.1"/>
    <property type="molecule type" value="Genomic_DNA"/>
</dbReference>
<feature type="compositionally biased region" description="Gly residues" evidence="5">
    <location>
        <begin position="369"/>
        <end position="383"/>
    </location>
</feature>
<dbReference type="PANTHER" id="PTHR43289:SF34">
    <property type="entry name" value="SERINE_THREONINE-PROTEIN KINASE YBDM-RELATED"/>
    <property type="match status" value="1"/>
</dbReference>
<feature type="compositionally biased region" description="Pro residues" evidence="5">
    <location>
        <begin position="281"/>
        <end position="296"/>
    </location>
</feature>
<dbReference type="CDD" id="cd14014">
    <property type="entry name" value="STKc_PknB_like"/>
    <property type="match status" value="1"/>
</dbReference>
<keyword evidence="2" id="KW-0547">Nucleotide-binding</keyword>
<feature type="compositionally biased region" description="Low complexity" evidence="5">
    <location>
        <begin position="357"/>
        <end position="368"/>
    </location>
</feature>
<keyword evidence="4" id="KW-0067">ATP-binding</keyword>
<dbReference type="InterPro" id="IPR011009">
    <property type="entry name" value="Kinase-like_dom_sf"/>
</dbReference>
<evidence type="ECO:0000259" key="7">
    <source>
        <dbReference type="PROSITE" id="PS50011"/>
    </source>
</evidence>
<proteinExistence type="predicted"/>
<keyword evidence="6" id="KW-0472">Membrane</keyword>
<name>A0A6G4U2K0_9ACTN</name>